<evidence type="ECO:0000313" key="2">
    <source>
        <dbReference type="EMBL" id="WDE02410.1"/>
    </source>
</evidence>
<dbReference type="RefSeq" id="WP_044832626.1">
    <property type="nucleotide sequence ID" value="NZ_CP059736.1"/>
</dbReference>
<keyword evidence="1" id="KW-1133">Transmembrane helix</keyword>
<keyword evidence="3" id="KW-1185">Reference proteome</keyword>
<name>A0AAE9YWE8_9GAMM</name>
<feature type="transmembrane region" description="Helical" evidence="1">
    <location>
        <begin position="12"/>
        <end position="34"/>
    </location>
</feature>
<accession>A0AAE9YWE8</accession>
<dbReference type="EMBL" id="CP059736">
    <property type="protein sequence ID" value="WDE02410.1"/>
    <property type="molecule type" value="Genomic_DNA"/>
</dbReference>
<reference evidence="2 3" key="1">
    <citation type="journal article" date="2015" name="Genome Announc.">
        <title>Draft Genome Sequences of Marine Isolates of Thalassomonas viridans and Thalassomonas actiniarum.</title>
        <authorList>
            <person name="Olonade I."/>
            <person name="van Zyl L.J."/>
            <person name="Trindade M."/>
        </authorList>
    </citation>
    <scope>NUCLEOTIDE SEQUENCE [LARGE SCALE GENOMIC DNA]</scope>
    <source>
        <strain evidence="2 3">A5K-106</strain>
    </source>
</reference>
<protein>
    <submittedName>
        <fullName evidence="2">Uncharacterized protein</fullName>
    </submittedName>
</protein>
<dbReference type="AlphaFoldDB" id="A0AAE9YWE8"/>
<keyword evidence="1" id="KW-0472">Membrane</keyword>
<dbReference type="KEGG" id="tact:SG35_028780"/>
<keyword evidence="1" id="KW-0812">Transmembrane</keyword>
<organism evidence="2 3">
    <name type="scientific">Thalassomonas actiniarum</name>
    <dbReference type="NCBI Taxonomy" id="485447"/>
    <lineage>
        <taxon>Bacteria</taxon>
        <taxon>Pseudomonadati</taxon>
        <taxon>Pseudomonadota</taxon>
        <taxon>Gammaproteobacteria</taxon>
        <taxon>Alteromonadales</taxon>
        <taxon>Colwelliaceae</taxon>
        <taxon>Thalassomonas</taxon>
    </lineage>
</organism>
<evidence type="ECO:0000256" key="1">
    <source>
        <dbReference type="SAM" id="Phobius"/>
    </source>
</evidence>
<dbReference type="Proteomes" id="UP000032568">
    <property type="component" value="Chromosome pTact"/>
</dbReference>
<proteinExistence type="predicted"/>
<gene>
    <name evidence="2" type="ORF">SG35_028780</name>
</gene>
<reference evidence="2 3" key="2">
    <citation type="journal article" date="2022" name="Mar. Drugs">
        <title>Bioassay-Guided Fractionation Leads to the Detection of Cholic Acid Generated by the Rare Thalassomonas sp.</title>
        <authorList>
            <person name="Pheiffer F."/>
            <person name="Schneider Y.K."/>
            <person name="Hansen E.H."/>
            <person name="Andersen J.H."/>
            <person name="Isaksson J."/>
            <person name="Busche T."/>
            <person name="R C."/>
            <person name="Kalinowski J."/>
            <person name="Zyl L.V."/>
            <person name="Trindade M."/>
        </authorList>
    </citation>
    <scope>NUCLEOTIDE SEQUENCE [LARGE SCALE GENOMIC DNA]</scope>
    <source>
        <strain evidence="2 3">A5K-106</strain>
    </source>
</reference>
<sequence length="95" mass="11123">MNKLFQKNSIAVFIRGTVILSLLFGFPVAVFWAMTADTLWPYYVYLAFIVIFPVYEIARQPHTVKRQTLANKTQKSEGQPFSFKESKKYKRAFYS</sequence>
<feature type="transmembrane region" description="Helical" evidence="1">
    <location>
        <begin position="40"/>
        <end position="58"/>
    </location>
</feature>
<evidence type="ECO:0000313" key="3">
    <source>
        <dbReference type="Proteomes" id="UP000032568"/>
    </source>
</evidence>